<gene>
    <name evidence="2" type="ORF">GTA08_BOTSDO03291</name>
</gene>
<proteinExistence type="predicted"/>
<reference evidence="2" key="1">
    <citation type="submission" date="2020-04" db="EMBL/GenBank/DDBJ databases">
        <title>Genome Assembly and Annotation of Botryosphaeria dothidea sdau 11-99, a Latent Pathogen of Apple Fruit Ring Rot in China.</title>
        <authorList>
            <person name="Yu C."/>
            <person name="Diao Y."/>
            <person name="Lu Q."/>
            <person name="Zhao J."/>
            <person name="Cui S."/>
            <person name="Peng C."/>
            <person name="He B."/>
            <person name="Liu H."/>
        </authorList>
    </citation>
    <scope>NUCLEOTIDE SEQUENCE [LARGE SCALE GENOMIC DNA]</scope>
    <source>
        <strain evidence="2">Sdau11-99</strain>
    </source>
</reference>
<accession>A0A8H4IZU2</accession>
<evidence type="ECO:0000313" key="2">
    <source>
        <dbReference type="EMBL" id="KAF4310214.1"/>
    </source>
</evidence>
<feature type="compositionally biased region" description="Polar residues" evidence="1">
    <location>
        <begin position="30"/>
        <end position="48"/>
    </location>
</feature>
<keyword evidence="3" id="KW-1185">Reference proteome</keyword>
<dbReference type="AlphaFoldDB" id="A0A8H4IZU2"/>
<evidence type="ECO:0000313" key="3">
    <source>
        <dbReference type="Proteomes" id="UP000572817"/>
    </source>
</evidence>
<feature type="compositionally biased region" description="Polar residues" evidence="1">
    <location>
        <begin position="59"/>
        <end position="72"/>
    </location>
</feature>
<dbReference type="Proteomes" id="UP000572817">
    <property type="component" value="Unassembled WGS sequence"/>
</dbReference>
<comment type="caution">
    <text evidence="2">The sequence shown here is derived from an EMBL/GenBank/DDBJ whole genome shotgun (WGS) entry which is preliminary data.</text>
</comment>
<organism evidence="2 3">
    <name type="scientific">Botryosphaeria dothidea</name>
    <dbReference type="NCBI Taxonomy" id="55169"/>
    <lineage>
        <taxon>Eukaryota</taxon>
        <taxon>Fungi</taxon>
        <taxon>Dikarya</taxon>
        <taxon>Ascomycota</taxon>
        <taxon>Pezizomycotina</taxon>
        <taxon>Dothideomycetes</taxon>
        <taxon>Dothideomycetes incertae sedis</taxon>
        <taxon>Botryosphaeriales</taxon>
        <taxon>Botryosphaeriaceae</taxon>
        <taxon>Botryosphaeria</taxon>
    </lineage>
</organism>
<evidence type="ECO:0000256" key="1">
    <source>
        <dbReference type="SAM" id="MobiDB-lite"/>
    </source>
</evidence>
<protein>
    <submittedName>
        <fullName evidence="2">Uncharacterized protein</fullName>
    </submittedName>
</protein>
<dbReference type="EMBL" id="WWBZ02000016">
    <property type="protein sequence ID" value="KAF4310214.1"/>
    <property type="molecule type" value="Genomic_DNA"/>
</dbReference>
<sequence>MVRLRDGKQTTQDNIQLEPKRRDSFAHQPSAGNESTDSLAIRTAVNSSVEDEDDHNDDNQINSTAGPPSLVTTLHPAWDQLIPRKRPTDGNTIGETNSNKIARTGGQNDHEPLRMAERQRRIASPIPMPPDRRPTPGRITNPREVNEDGAAPVFSRGDPADWPGAGDPDYDSRSYMHVAEDGWYVEDSDAP</sequence>
<feature type="region of interest" description="Disordered" evidence="1">
    <location>
        <begin position="1"/>
        <end position="173"/>
    </location>
</feature>
<feature type="compositionally biased region" description="Basic and acidic residues" evidence="1">
    <location>
        <begin position="108"/>
        <end position="120"/>
    </location>
</feature>
<name>A0A8H4IZU2_9PEZI</name>
<feature type="compositionally biased region" description="Polar residues" evidence="1">
    <location>
        <begin position="89"/>
        <end position="107"/>
    </location>
</feature>